<name>A0A3P9CF43_9CICH</name>
<reference evidence="1 2" key="1">
    <citation type="journal article" date="2014" name="Nature">
        <title>The genomic substrate for adaptive radiation in African cichlid fish.</title>
        <authorList>
            <person name="Brawand D."/>
            <person name="Wagner C.E."/>
            <person name="Li Y.I."/>
            <person name="Malinsky M."/>
            <person name="Keller I."/>
            <person name="Fan S."/>
            <person name="Simakov O."/>
            <person name="Ng A.Y."/>
            <person name="Lim Z.W."/>
            <person name="Bezault E."/>
            <person name="Turner-Maier J."/>
            <person name="Johnson J."/>
            <person name="Alcazar R."/>
            <person name="Noh H.J."/>
            <person name="Russell P."/>
            <person name="Aken B."/>
            <person name="Alfoldi J."/>
            <person name="Amemiya C."/>
            <person name="Azzouzi N."/>
            <person name="Baroiller J.F."/>
            <person name="Barloy-Hubler F."/>
            <person name="Berlin A."/>
            <person name="Bloomquist R."/>
            <person name="Carleton K.L."/>
            <person name="Conte M.A."/>
            <person name="D'Cotta H."/>
            <person name="Eshel O."/>
            <person name="Gaffney L."/>
            <person name="Galibert F."/>
            <person name="Gante H.F."/>
            <person name="Gnerre S."/>
            <person name="Greuter L."/>
            <person name="Guyon R."/>
            <person name="Haddad N.S."/>
            <person name="Haerty W."/>
            <person name="Harris R.M."/>
            <person name="Hofmann H.A."/>
            <person name="Hourlier T."/>
            <person name="Hulata G."/>
            <person name="Jaffe D.B."/>
            <person name="Lara M."/>
            <person name="Lee A.P."/>
            <person name="MacCallum I."/>
            <person name="Mwaiko S."/>
            <person name="Nikaido M."/>
            <person name="Nishihara H."/>
            <person name="Ozouf-Costaz C."/>
            <person name="Penman D.J."/>
            <person name="Przybylski D."/>
            <person name="Rakotomanga M."/>
            <person name="Renn S.C.P."/>
            <person name="Ribeiro F.J."/>
            <person name="Ron M."/>
            <person name="Salzburger W."/>
            <person name="Sanchez-Pulido L."/>
            <person name="Santos M.E."/>
            <person name="Searle S."/>
            <person name="Sharpe T."/>
            <person name="Swofford R."/>
            <person name="Tan F.J."/>
            <person name="Williams L."/>
            <person name="Young S."/>
            <person name="Yin S."/>
            <person name="Okada N."/>
            <person name="Kocher T.D."/>
            <person name="Miska E.A."/>
            <person name="Lander E.S."/>
            <person name="Venkatesh B."/>
            <person name="Fernald R.D."/>
            <person name="Meyer A."/>
            <person name="Ponting C.P."/>
            <person name="Streelman J.T."/>
            <person name="Lindblad-Toh K."/>
            <person name="Seehausen O."/>
            <person name="Di Palma F."/>
        </authorList>
    </citation>
    <scope>NUCLEOTIDE SEQUENCE</scope>
</reference>
<organism evidence="1 2">
    <name type="scientific">Maylandia zebra</name>
    <name type="common">zebra mbuna</name>
    <dbReference type="NCBI Taxonomy" id="106582"/>
    <lineage>
        <taxon>Eukaryota</taxon>
        <taxon>Metazoa</taxon>
        <taxon>Chordata</taxon>
        <taxon>Craniata</taxon>
        <taxon>Vertebrata</taxon>
        <taxon>Euteleostomi</taxon>
        <taxon>Actinopterygii</taxon>
        <taxon>Neopterygii</taxon>
        <taxon>Teleostei</taxon>
        <taxon>Neoteleostei</taxon>
        <taxon>Acanthomorphata</taxon>
        <taxon>Ovalentaria</taxon>
        <taxon>Cichlomorphae</taxon>
        <taxon>Cichliformes</taxon>
        <taxon>Cichlidae</taxon>
        <taxon>African cichlids</taxon>
        <taxon>Pseudocrenilabrinae</taxon>
        <taxon>Haplochromini</taxon>
        <taxon>Maylandia</taxon>
        <taxon>Maylandia zebra complex</taxon>
    </lineage>
</organism>
<accession>A0A3P9CF43</accession>
<evidence type="ECO:0000313" key="2">
    <source>
        <dbReference type="Proteomes" id="UP000265160"/>
    </source>
</evidence>
<dbReference type="Proteomes" id="UP000265160">
    <property type="component" value="LG7"/>
</dbReference>
<dbReference type="AlphaFoldDB" id="A0A3P9CF43"/>
<dbReference type="GeneTree" id="ENSGT00940000182013"/>
<reference evidence="1" key="2">
    <citation type="submission" date="2025-08" db="UniProtKB">
        <authorList>
            <consortium name="Ensembl"/>
        </authorList>
    </citation>
    <scope>IDENTIFICATION</scope>
</reference>
<proteinExistence type="predicted"/>
<reference evidence="1" key="3">
    <citation type="submission" date="2025-09" db="UniProtKB">
        <authorList>
            <consortium name="Ensembl"/>
        </authorList>
    </citation>
    <scope>IDENTIFICATION</scope>
</reference>
<dbReference type="Ensembl" id="ENSMZET00005021594.1">
    <property type="protein sequence ID" value="ENSMZEP00005020908.1"/>
    <property type="gene ID" value="ENSMZEG00005015696.1"/>
</dbReference>
<protein>
    <submittedName>
        <fullName evidence="1">Uncharacterized protein</fullName>
    </submittedName>
</protein>
<sequence length="73" mass="7858">ITRDASFNARDALISPSANRLTLARASRVASASDAMSSVALSRKGKNGKRKTPGWKKLIWACAVNISAMWPEV</sequence>
<evidence type="ECO:0000313" key="1">
    <source>
        <dbReference type="Ensembl" id="ENSMZEP00005020908.1"/>
    </source>
</evidence>
<keyword evidence="2" id="KW-1185">Reference proteome</keyword>